<comment type="caution">
    <text evidence="1">The sequence shown here is derived from an EMBL/GenBank/DDBJ whole genome shotgun (WGS) entry which is preliminary data.</text>
</comment>
<sequence>MSSSRSLSLFPIELDDFTSPIIGSLISGREMEIRLLFEDARANQIGRGKGSHEGVWGVWKYNVLPPTNDNHDGTTVGAAHGCGVKLIRWTVVIYWVSFTGSFSWVRIKGIFQCYDGGSVLNQMNG</sequence>
<accession>A0A426XFB7</accession>
<dbReference type="EMBL" id="AMZH03021486">
    <property type="protein sequence ID" value="RRT38162.1"/>
    <property type="molecule type" value="Genomic_DNA"/>
</dbReference>
<proteinExistence type="predicted"/>
<reference evidence="1 2" key="1">
    <citation type="journal article" date="2014" name="Agronomy (Basel)">
        <title>A Draft Genome Sequence for Ensete ventricosum, the Drought-Tolerant Tree Against Hunger.</title>
        <authorList>
            <person name="Harrison J."/>
            <person name="Moore K.A."/>
            <person name="Paszkiewicz K."/>
            <person name="Jones T."/>
            <person name="Grant M."/>
            <person name="Ambacheew D."/>
            <person name="Muzemil S."/>
            <person name="Studholme D.J."/>
        </authorList>
    </citation>
    <scope>NUCLEOTIDE SEQUENCE [LARGE SCALE GENOMIC DNA]</scope>
</reference>
<dbReference type="Proteomes" id="UP000287651">
    <property type="component" value="Unassembled WGS sequence"/>
</dbReference>
<evidence type="ECO:0000313" key="1">
    <source>
        <dbReference type="EMBL" id="RRT38162.1"/>
    </source>
</evidence>
<evidence type="ECO:0000313" key="2">
    <source>
        <dbReference type="Proteomes" id="UP000287651"/>
    </source>
</evidence>
<name>A0A426XFB7_ENSVE</name>
<dbReference type="AlphaFoldDB" id="A0A426XFB7"/>
<organism evidence="1 2">
    <name type="scientific">Ensete ventricosum</name>
    <name type="common">Abyssinian banana</name>
    <name type="synonym">Musa ensete</name>
    <dbReference type="NCBI Taxonomy" id="4639"/>
    <lineage>
        <taxon>Eukaryota</taxon>
        <taxon>Viridiplantae</taxon>
        <taxon>Streptophyta</taxon>
        <taxon>Embryophyta</taxon>
        <taxon>Tracheophyta</taxon>
        <taxon>Spermatophyta</taxon>
        <taxon>Magnoliopsida</taxon>
        <taxon>Liliopsida</taxon>
        <taxon>Zingiberales</taxon>
        <taxon>Musaceae</taxon>
        <taxon>Ensete</taxon>
    </lineage>
</organism>
<gene>
    <name evidence="1" type="ORF">B296_00052852</name>
</gene>
<protein>
    <submittedName>
        <fullName evidence="1">Uncharacterized protein</fullName>
    </submittedName>
</protein>